<dbReference type="EMBL" id="JBHSSI010000037">
    <property type="protein sequence ID" value="MFC6260740.1"/>
    <property type="molecule type" value="Genomic_DNA"/>
</dbReference>
<dbReference type="RefSeq" id="WP_125687803.1">
    <property type="nucleotide sequence ID" value="NZ_JBHSSI010000037.1"/>
</dbReference>
<proteinExistence type="predicted"/>
<organism evidence="1 2">
    <name type="scientific">Levilactobacillus fujinensis</name>
    <dbReference type="NCBI Taxonomy" id="2486024"/>
    <lineage>
        <taxon>Bacteria</taxon>
        <taxon>Bacillati</taxon>
        <taxon>Bacillota</taxon>
        <taxon>Bacilli</taxon>
        <taxon>Lactobacillales</taxon>
        <taxon>Lactobacillaceae</taxon>
        <taxon>Levilactobacillus</taxon>
    </lineage>
</organism>
<gene>
    <name evidence="1" type="ORF">ACFP1C_07215</name>
</gene>
<evidence type="ECO:0000313" key="1">
    <source>
        <dbReference type="EMBL" id="MFC6260740.1"/>
    </source>
</evidence>
<dbReference type="Proteomes" id="UP001596283">
    <property type="component" value="Unassembled WGS sequence"/>
</dbReference>
<comment type="caution">
    <text evidence="1">The sequence shown here is derived from an EMBL/GenBank/DDBJ whole genome shotgun (WGS) entry which is preliminary data.</text>
</comment>
<evidence type="ECO:0000313" key="2">
    <source>
        <dbReference type="Proteomes" id="UP001596283"/>
    </source>
</evidence>
<reference evidence="2" key="1">
    <citation type="journal article" date="2019" name="Int. J. Syst. Evol. Microbiol.">
        <title>The Global Catalogue of Microorganisms (GCM) 10K type strain sequencing project: providing services to taxonomists for standard genome sequencing and annotation.</title>
        <authorList>
            <consortium name="The Broad Institute Genomics Platform"/>
            <consortium name="The Broad Institute Genome Sequencing Center for Infectious Disease"/>
            <person name="Wu L."/>
            <person name="Ma J."/>
        </authorList>
    </citation>
    <scope>NUCLEOTIDE SEQUENCE [LARGE SCALE GENOMIC DNA]</scope>
    <source>
        <strain evidence="2">CCM 8908</strain>
    </source>
</reference>
<accession>A0ABW1THP4</accession>
<name>A0ABW1THP4_9LACO</name>
<protein>
    <submittedName>
        <fullName evidence="1">Uncharacterized protein</fullName>
    </submittedName>
</protein>
<sequence length="295" mass="33499">MQQQIIFLVTSLDGMHKPNFSTQLIKALRQGHRVSVLVAMVNFEAVWTVREYLNRLAEKEDRVANLNLVTLADLFEEESGLALTEDERHAVDLTQFDERLFADNQEQVKRYLDAGHLVAELRQLDDETPMVLRQYHSDQLAQVDTYGLNGQVVSVAKIQGEVAQTSYLLNKKGEAVLRFVRHERPIEQVLNLSTSSAMIATKFADAKLSAEAANMTKRELTKAEAAAVDHTQIVTTTETYYGVLAYSNYRRFDDVYAFYQAVIGRLLTPDTRLYVDLAVNAVFSPQMPNQLIFNY</sequence>
<keyword evidence="2" id="KW-1185">Reference proteome</keyword>